<dbReference type="InterPro" id="IPR011990">
    <property type="entry name" value="TPR-like_helical_dom_sf"/>
</dbReference>
<feature type="domain" description="HTH luxR-type" evidence="2">
    <location>
        <begin position="721"/>
        <end position="786"/>
    </location>
</feature>
<dbReference type="PROSITE" id="PS50043">
    <property type="entry name" value="HTH_LUXR_2"/>
    <property type="match status" value="1"/>
</dbReference>
<name>A0A1R4JYG0_9ACTN</name>
<dbReference type="Pfam" id="PF00196">
    <property type="entry name" value="GerE"/>
    <property type="match status" value="1"/>
</dbReference>
<dbReference type="Gene3D" id="1.10.10.10">
    <property type="entry name" value="Winged helix-like DNA-binding domain superfamily/Winged helix DNA-binding domain"/>
    <property type="match status" value="1"/>
</dbReference>
<feature type="region of interest" description="Disordered" evidence="1">
    <location>
        <begin position="1"/>
        <end position="20"/>
    </location>
</feature>
<gene>
    <name evidence="3" type="ORF">FM114_10265</name>
</gene>
<dbReference type="SUPFAM" id="SSF48452">
    <property type="entry name" value="TPR-like"/>
    <property type="match status" value="1"/>
</dbReference>
<evidence type="ECO:0000313" key="3">
    <source>
        <dbReference type="EMBL" id="SJN37046.1"/>
    </source>
</evidence>
<dbReference type="InterPro" id="IPR059106">
    <property type="entry name" value="WHD_MalT"/>
</dbReference>
<dbReference type="EMBL" id="FUKQ01000038">
    <property type="protein sequence ID" value="SJN37046.1"/>
    <property type="molecule type" value="Genomic_DNA"/>
</dbReference>
<evidence type="ECO:0000256" key="1">
    <source>
        <dbReference type="SAM" id="MobiDB-lite"/>
    </source>
</evidence>
<dbReference type="InterPro" id="IPR016032">
    <property type="entry name" value="Sig_transdc_resp-reg_C-effctor"/>
</dbReference>
<evidence type="ECO:0000313" key="4">
    <source>
        <dbReference type="Proteomes" id="UP000188342"/>
    </source>
</evidence>
<protein>
    <submittedName>
        <fullName evidence="3">Regulatory protein, LuxR</fullName>
    </submittedName>
</protein>
<dbReference type="OrthoDB" id="134985at2"/>
<dbReference type="GO" id="GO:0006355">
    <property type="term" value="P:regulation of DNA-templated transcription"/>
    <property type="evidence" value="ECO:0007669"/>
    <property type="project" value="InterPro"/>
</dbReference>
<dbReference type="Gene3D" id="1.25.40.10">
    <property type="entry name" value="Tetratricopeptide repeat domain"/>
    <property type="match status" value="1"/>
</dbReference>
<proteinExistence type="predicted"/>
<accession>A0A1R4JYG0</accession>
<dbReference type="Proteomes" id="UP000188342">
    <property type="component" value="Unassembled WGS sequence"/>
</dbReference>
<dbReference type="AlphaFoldDB" id="A0A1R4JYG0"/>
<dbReference type="InterPro" id="IPR000792">
    <property type="entry name" value="Tscrpt_reg_LuxR_C"/>
</dbReference>
<dbReference type="Pfam" id="PF25873">
    <property type="entry name" value="WHD_MalT"/>
    <property type="match status" value="1"/>
</dbReference>
<dbReference type="STRING" id="1255658.FM114_10265"/>
<dbReference type="RefSeq" id="WP_094765060.1">
    <property type="nucleotide sequence ID" value="NZ_FUKQ01000038.1"/>
</dbReference>
<dbReference type="InterPro" id="IPR036388">
    <property type="entry name" value="WH-like_DNA-bd_sf"/>
</dbReference>
<evidence type="ECO:0000259" key="2">
    <source>
        <dbReference type="PROSITE" id="PS50043"/>
    </source>
</evidence>
<reference evidence="3 4" key="1">
    <citation type="submission" date="2017-02" db="EMBL/GenBank/DDBJ databases">
        <authorList>
            <person name="Peterson S.W."/>
        </authorList>
    </citation>
    <scope>NUCLEOTIDE SEQUENCE [LARGE SCALE GENOMIC DNA]</scope>
    <source>
        <strain evidence="3 4">LSP_Lj1</strain>
    </source>
</reference>
<organism evidence="3 4">
    <name type="scientific">Luteococcus japonicus LSP_Lj1</name>
    <dbReference type="NCBI Taxonomy" id="1255658"/>
    <lineage>
        <taxon>Bacteria</taxon>
        <taxon>Bacillati</taxon>
        <taxon>Actinomycetota</taxon>
        <taxon>Actinomycetes</taxon>
        <taxon>Propionibacteriales</taxon>
        <taxon>Propionibacteriaceae</taxon>
        <taxon>Luteococcus</taxon>
    </lineage>
</organism>
<keyword evidence="4" id="KW-1185">Reference proteome</keyword>
<dbReference type="SMART" id="SM00421">
    <property type="entry name" value="HTH_LUXR"/>
    <property type="match status" value="1"/>
</dbReference>
<dbReference type="SUPFAM" id="SSF46894">
    <property type="entry name" value="C-terminal effector domain of the bipartite response regulators"/>
    <property type="match status" value="1"/>
</dbReference>
<dbReference type="GO" id="GO:0003677">
    <property type="term" value="F:DNA binding"/>
    <property type="evidence" value="ECO:0007669"/>
    <property type="project" value="InterPro"/>
</dbReference>
<sequence length="789" mass="86252">MGQQEDNRYTPGHGLGTPPRLVRSLDRLLRGRVAVISAPAGHGKSTLVEAWLSTHPEFSSHWVRDSTDLDEAVAGHEEGHDLLVLVLAHGELIADQALVAHALDLAERDARLRMVFTGRSRPEAPLGTLAARGLLVDLDANQLAWTRDEVRRALLENNPNLPDEALDQIMAGMRGWPAIVTMLAAEELTWSHTSKMTRLADSYIADEVLAGLSSADVDLLQELAALPSLAPLAAAWMTGRGDAAAQLSRLQAHGVPITWDDANTIQLNPMLRGYLIRELARNRPDRHAELSQRAALWLRNRGQQLEAIDLAMTVGLADLAWMLAAEFITVHLNRPELMHALPQLVELLPPGWELDMVRSISRGLATPQTMIAQIATVDPHQMIERNTTGRLGYTALALGMVRRVGYPDEFDIGRALEIAREADSSGVHELDLALLSVVRTEYGLWLLHQGRLSEAREVLMSALGMARVVNVPWAIVITLSALSLIHAEHGAVSDAHRLADEAILILSDTVFTTDGLDEFALMALARTAIDTGDLAAARCWLDQLNQHEDHLAENDAFRTHTNANLLMALGDPAGARRLVDAYRDQPRPTSTVMHDSLIARAAFDASLAMGDVAAAQQEFDRMEAMDLPEGKSGLVVLRARLALTKGDSRTAYGLLEPVAEQGGSALDNARHTLHALMIFGVAADDMHRGDEALQAFQRAGVLADRLGVNTPNARHTRMAVASRKEVPLTEAERHVLANLDSSQTLGETAEELFISLNTLKTHLRRIYKKLGVANRDEAIDRARVMGLRS</sequence>
<dbReference type="CDD" id="cd06170">
    <property type="entry name" value="LuxR_C_like"/>
    <property type="match status" value="1"/>
</dbReference>